<dbReference type="InterPro" id="IPR044809">
    <property type="entry name" value="AUF1-like"/>
</dbReference>
<evidence type="ECO:0000313" key="2">
    <source>
        <dbReference type="Proteomes" id="UP000077755"/>
    </source>
</evidence>
<organism evidence="1 2">
    <name type="scientific">Daucus carota subsp. sativus</name>
    <name type="common">Carrot</name>
    <dbReference type="NCBI Taxonomy" id="79200"/>
    <lineage>
        <taxon>Eukaryota</taxon>
        <taxon>Viridiplantae</taxon>
        <taxon>Streptophyta</taxon>
        <taxon>Embryophyta</taxon>
        <taxon>Tracheophyta</taxon>
        <taxon>Spermatophyta</taxon>
        <taxon>Magnoliopsida</taxon>
        <taxon>eudicotyledons</taxon>
        <taxon>Gunneridae</taxon>
        <taxon>Pentapetalae</taxon>
        <taxon>asterids</taxon>
        <taxon>campanulids</taxon>
        <taxon>Apiales</taxon>
        <taxon>Apiaceae</taxon>
        <taxon>Apioideae</taxon>
        <taxon>Scandiceae</taxon>
        <taxon>Daucinae</taxon>
        <taxon>Daucus</taxon>
        <taxon>Daucus sect. Daucus</taxon>
    </lineage>
</organism>
<sequence length="301" mass="33934">MDVQGNEFKDFASKDLFPQLTDDLLLLILSMLNCDLKFLCQCMLISKRFALLIPLISSGTLSIPGPQVRSFFLGQVTYAFRALKSFPRIRSLHLIFIEEEDQKFDLKWKAVFRSNTCSCACLVYNSIAKLSSVSGSVSATTTAADSDTITSTAFRYIVTPNLWRKLLEVRYPLVDSVVITDSKRQGKVCYRNLEPRDARTYSTVLDIWNNSFGEGQTSFKFIETPELRLPKSGFIMKGVYLAICKVGENSTEDDDILSCSFGEEEIVFGEALTLVLGTPKDKMRVSRRYINGFHVSNINII</sequence>
<dbReference type="Proteomes" id="UP000077755">
    <property type="component" value="Chromosome 5"/>
</dbReference>
<gene>
    <name evidence="1" type="ORF">DCAR_0521273</name>
</gene>
<evidence type="ECO:0008006" key="3">
    <source>
        <dbReference type="Google" id="ProtNLM"/>
    </source>
</evidence>
<protein>
    <recommendedName>
        <fullName evidence="3">F-box domain-containing protein</fullName>
    </recommendedName>
</protein>
<dbReference type="AlphaFoldDB" id="A0AAF0X7H2"/>
<reference evidence="1" key="1">
    <citation type="journal article" date="2016" name="Nat. Genet.">
        <title>A high-quality carrot genome assembly provides new insights into carotenoid accumulation and asterid genome evolution.</title>
        <authorList>
            <person name="Iorizzo M."/>
            <person name="Ellison S."/>
            <person name="Senalik D."/>
            <person name="Zeng P."/>
            <person name="Satapoomin P."/>
            <person name="Huang J."/>
            <person name="Bowman M."/>
            <person name="Iovene M."/>
            <person name="Sanseverino W."/>
            <person name="Cavagnaro P."/>
            <person name="Yildiz M."/>
            <person name="Macko-Podgorni A."/>
            <person name="Moranska E."/>
            <person name="Grzebelus E."/>
            <person name="Grzebelus D."/>
            <person name="Ashrafi H."/>
            <person name="Zheng Z."/>
            <person name="Cheng S."/>
            <person name="Spooner D."/>
            <person name="Van Deynze A."/>
            <person name="Simon P."/>
        </authorList>
    </citation>
    <scope>NUCLEOTIDE SEQUENCE</scope>
    <source>
        <tissue evidence="1">Leaf</tissue>
    </source>
</reference>
<accession>A0AAF0X7H2</accession>
<reference evidence="1" key="2">
    <citation type="submission" date="2022-03" db="EMBL/GenBank/DDBJ databases">
        <title>Draft title - Genomic analysis of global carrot germplasm unveils the trajectory of domestication and the origin of high carotenoid orange carrot.</title>
        <authorList>
            <person name="Iorizzo M."/>
            <person name="Ellison S."/>
            <person name="Senalik D."/>
            <person name="Macko-Podgorni A."/>
            <person name="Grzebelus D."/>
            <person name="Bostan H."/>
            <person name="Rolling W."/>
            <person name="Curaba J."/>
            <person name="Simon P."/>
        </authorList>
    </citation>
    <scope>NUCLEOTIDE SEQUENCE</scope>
    <source>
        <tissue evidence="1">Leaf</tissue>
    </source>
</reference>
<proteinExistence type="predicted"/>
<name>A0AAF0X7H2_DAUCS</name>
<dbReference type="SUPFAM" id="SSF81383">
    <property type="entry name" value="F-box domain"/>
    <property type="match status" value="1"/>
</dbReference>
<keyword evidence="2" id="KW-1185">Reference proteome</keyword>
<dbReference type="PANTHER" id="PTHR31215">
    <property type="entry name" value="OS05G0510400 PROTEIN-RELATED"/>
    <property type="match status" value="1"/>
</dbReference>
<dbReference type="EMBL" id="CP093347">
    <property type="protein sequence ID" value="WOH01887.1"/>
    <property type="molecule type" value="Genomic_DNA"/>
</dbReference>
<evidence type="ECO:0000313" key="1">
    <source>
        <dbReference type="EMBL" id="WOH01887.1"/>
    </source>
</evidence>
<dbReference type="InterPro" id="IPR036047">
    <property type="entry name" value="F-box-like_dom_sf"/>
</dbReference>